<keyword evidence="3" id="KW-1185">Reference proteome</keyword>
<dbReference type="Proteomes" id="UP000078486">
    <property type="component" value="Unassembled WGS sequence"/>
</dbReference>
<dbReference type="OrthoDB" id="196517at2"/>
<accession>A0A178IGS7</accession>
<evidence type="ECO:0000313" key="3">
    <source>
        <dbReference type="Proteomes" id="UP000078486"/>
    </source>
</evidence>
<comment type="caution">
    <text evidence="2">The sequence shown here is derived from an EMBL/GenBank/DDBJ whole genome shotgun (WGS) entry which is preliminary data.</text>
</comment>
<evidence type="ECO:0000313" key="2">
    <source>
        <dbReference type="EMBL" id="OAM89212.1"/>
    </source>
</evidence>
<feature type="transmembrane region" description="Helical" evidence="1">
    <location>
        <begin position="31"/>
        <end position="50"/>
    </location>
</feature>
<feature type="transmembrane region" description="Helical" evidence="1">
    <location>
        <begin position="97"/>
        <end position="118"/>
    </location>
</feature>
<keyword evidence="1" id="KW-1133">Transmembrane helix</keyword>
<dbReference type="STRING" id="1184151.AW736_14700"/>
<evidence type="ECO:0000256" key="1">
    <source>
        <dbReference type="SAM" id="Phobius"/>
    </source>
</evidence>
<reference evidence="2 3" key="1">
    <citation type="submission" date="2016-01" db="EMBL/GenBank/DDBJ databases">
        <title>High potential of lignocellulose degradation of a new Verrucomicrobia species.</title>
        <authorList>
            <person name="Wang Y."/>
            <person name="Shi Y."/>
            <person name="Qiu Z."/>
            <person name="Liu S."/>
            <person name="Yang H."/>
        </authorList>
    </citation>
    <scope>NUCLEOTIDE SEQUENCE [LARGE SCALE GENOMIC DNA]</scope>
    <source>
        <strain evidence="2 3">TSB47</strain>
    </source>
</reference>
<proteinExistence type="predicted"/>
<dbReference type="RefSeq" id="WP_068770925.1">
    <property type="nucleotide sequence ID" value="NZ_CP109796.1"/>
</dbReference>
<dbReference type="EMBL" id="LRRQ01000103">
    <property type="protein sequence ID" value="OAM89212.1"/>
    <property type="molecule type" value="Genomic_DNA"/>
</dbReference>
<dbReference type="AlphaFoldDB" id="A0A178IGS7"/>
<organism evidence="2 3">
    <name type="scientific">Termitidicoccus mucosus</name>
    <dbReference type="NCBI Taxonomy" id="1184151"/>
    <lineage>
        <taxon>Bacteria</taxon>
        <taxon>Pseudomonadati</taxon>
        <taxon>Verrucomicrobiota</taxon>
        <taxon>Opitutia</taxon>
        <taxon>Opitutales</taxon>
        <taxon>Opitutaceae</taxon>
        <taxon>Termitidicoccus</taxon>
    </lineage>
</organism>
<protein>
    <submittedName>
        <fullName evidence="2">Uncharacterized protein</fullName>
    </submittedName>
</protein>
<sequence length="148" mass="16899">MNTIEHSPFRVLRECQARSAREQQILSGRDWLFVSALVQFLTALYPLYLWVTELMLVHHDETSAPPAHTQKIACGMLTVSVILLLLWWWAKFAPFRAACAALVFYLMLQGLAAFYQPQHMLDGLASKILVLLGLLMAVRTGYRRRHSA</sequence>
<keyword evidence="1" id="KW-0472">Membrane</keyword>
<feature type="transmembrane region" description="Helical" evidence="1">
    <location>
        <begin position="70"/>
        <end position="90"/>
    </location>
</feature>
<gene>
    <name evidence="2" type="ORF">AW736_14700</name>
</gene>
<keyword evidence="1" id="KW-0812">Transmembrane</keyword>
<name>A0A178IGS7_9BACT</name>
<feature type="transmembrane region" description="Helical" evidence="1">
    <location>
        <begin position="124"/>
        <end position="142"/>
    </location>
</feature>